<dbReference type="Proteomes" id="UP000028486">
    <property type="component" value="Chromosome"/>
</dbReference>
<dbReference type="EMBL" id="CP009043">
    <property type="protein sequence ID" value="AII14608.1"/>
    <property type="molecule type" value="Genomic_DNA"/>
</dbReference>
<dbReference type="KEGG" id="caj:CIG1485E_0763"/>
<dbReference type="HOGENOM" id="CLU_1432126_0_0_7"/>
<evidence type="ECO:0000313" key="2">
    <source>
        <dbReference type="EMBL" id="AII14608.1"/>
    </source>
</evidence>
<organism evidence="2 3">
    <name type="scientific">Campylobacter iguaniorum</name>
    <dbReference type="NCBI Taxonomy" id="1244531"/>
    <lineage>
        <taxon>Bacteria</taxon>
        <taxon>Pseudomonadati</taxon>
        <taxon>Campylobacterota</taxon>
        <taxon>Epsilonproteobacteria</taxon>
        <taxon>Campylobacterales</taxon>
        <taxon>Campylobacteraceae</taxon>
        <taxon>Campylobacter</taxon>
    </lineage>
</organism>
<dbReference type="AlphaFoldDB" id="A0A076FA67"/>
<dbReference type="eggNOG" id="COG0526">
    <property type="taxonomic scope" value="Bacteria"/>
</dbReference>
<dbReference type="Gene3D" id="3.40.30.10">
    <property type="entry name" value="Glutaredoxin"/>
    <property type="match status" value="1"/>
</dbReference>
<keyword evidence="1" id="KW-0732">Signal</keyword>
<name>A0A076FA67_9BACT</name>
<dbReference type="PROSITE" id="PS51257">
    <property type="entry name" value="PROKAR_LIPOPROTEIN"/>
    <property type="match status" value="1"/>
</dbReference>
<feature type="signal peptide" evidence="1">
    <location>
        <begin position="1"/>
        <end position="21"/>
    </location>
</feature>
<evidence type="ECO:0000313" key="3">
    <source>
        <dbReference type="Proteomes" id="UP000028486"/>
    </source>
</evidence>
<keyword evidence="3" id="KW-1185">Reference proteome</keyword>
<dbReference type="SUPFAM" id="SSF52833">
    <property type="entry name" value="Thioredoxin-like"/>
    <property type="match status" value="1"/>
</dbReference>
<dbReference type="OrthoDB" id="5338962at2"/>
<protein>
    <submittedName>
        <fullName evidence="2">Possible periplasmic thioredoxin</fullName>
    </submittedName>
</protein>
<dbReference type="InterPro" id="IPR036249">
    <property type="entry name" value="Thioredoxin-like_sf"/>
</dbReference>
<dbReference type="RefSeq" id="WP_038453875.1">
    <property type="nucleotide sequence ID" value="NZ_CP009043.1"/>
</dbReference>
<feature type="chain" id="PRO_5001711638" evidence="1">
    <location>
        <begin position="22"/>
        <end position="198"/>
    </location>
</feature>
<gene>
    <name evidence="2" type="primary">trxC</name>
    <name evidence="2" type="ORF">CIG1485E_0763</name>
</gene>
<proteinExistence type="predicted"/>
<accession>A0A076FA67</accession>
<sequence length="198" mass="22415">MKKIILALSFCMLVLVGCGSSEEEATTSFKPYNTGDEIELTSIVGTKATLIREQNGFKLKGSDKIVMFDIFGTYCPPCQKEAPHLMDYQLKNSDDFMIIGLIHFEKVSDKDIIENFSKKYNAYYFITNSDSNPRLIEQILSDIDYKRALQLPFKVVLKNGVYQVLTDTLGMSQTNKFYLGEITTNVISKDISRIKSAN</sequence>
<evidence type="ECO:0000256" key="1">
    <source>
        <dbReference type="SAM" id="SignalP"/>
    </source>
</evidence>
<dbReference type="STRING" id="1244531.CIG2463D_0764"/>
<reference evidence="3" key="1">
    <citation type="journal article" date="2014" name="Genome Announc.">
        <title>Complete Genome Sequence of Campylobacter iguaniorum Strain 1485ET, Isolated from a Bearded Dragon (Pogona vitticeps).</title>
        <authorList>
            <person name="Gilbert M.J."/>
            <person name="Miller W.G."/>
            <person name="Yee E."/>
            <person name="Kik M."/>
            <person name="Wagenaar J.A."/>
            <person name="Duim B."/>
        </authorList>
    </citation>
    <scope>NUCLEOTIDE SEQUENCE [LARGE SCALE GENOMIC DNA]</scope>
    <source>
        <strain evidence="3">1485E</strain>
    </source>
</reference>